<evidence type="ECO:0000313" key="5">
    <source>
        <dbReference type="Proteomes" id="UP000602647"/>
    </source>
</evidence>
<dbReference type="InterPro" id="IPR026870">
    <property type="entry name" value="Zinc_ribbon_dom"/>
</dbReference>
<dbReference type="AlphaFoldDB" id="A0A923SPT1"/>
<evidence type="ECO:0000256" key="1">
    <source>
        <dbReference type="SAM" id="MobiDB-lite"/>
    </source>
</evidence>
<name>A0A923SPT1_9FIRM</name>
<dbReference type="RefSeq" id="WP_187302011.1">
    <property type="nucleotide sequence ID" value="NZ_JACRYT010000002.1"/>
</dbReference>
<feature type="compositionally biased region" description="Acidic residues" evidence="1">
    <location>
        <begin position="181"/>
        <end position="202"/>
    </location>
</feature>
<dbReference type="Proteomes" id="UP000602647">
    <property type="component" value="Unassembled WGS sequence"/>
</dbReference>
<proteinExistence type="predicted"/>
<feature type="compositionally biased region" description="Low complexity" evidence="1">
    <location>
        <begin position="248"/>
        <end position="259"/>
    </location>
</feature>
<sequence length="517" mass="56248">MYCENCGARIDDDSRFCENCGALVADPEPEDYVEEDAQALTDLEQLMEMEKTEEPEEATERTGLDQTMVFVKPERRGDDHTYHSEPKEAAAFEMETPGESDTEDKGEEEKPAISYGLSDDDMEIPDALKPEGDSPLFWPAQPERGSWDAEDEWEEEADWKAEQPEPDFKEDAEPLAMSGVEAEESDAFENDADSQEDEDSEAEGGFFSRTGLGAALKSKFRTEPEEKLAEETEAWENEPEENADSFETETSTEPWESPAPEAPEETWDEGQAFESVSSSDERKEDQEEAPLFCMACGKRLPQGAAFCDACGTPTGEVAPRQPRRKRVEPGMVLEIVKHIFVKPIGTIEKAASENAFTAGIGFFILKDVILAVVAAALTGRLTATLGIAGTWIAGGDPFGFGAKVFLCGVVADAVWLALLYAAGRLFQGECSLKELTGACGAANIFGAILMLIAVILLAVSLPVGTCAAMIAAAISVISMTTAVESALTIDRERKFYLIAAATALYFILIFLAAMLLF</sequence>
<organism evidence="4 5">
    <name type="scientific">Zhenpiania hominis</name>
    <dbReference type="NCBI Taxonomy" id="2763644"/>
    <lineage>
        <taxon>Bacteria</taxon>
        <taxon>Bacillati</taxon>
        <taxon>Bacillota</taxon>
        <taxon>Clostridia</taxon>
        <taxon>Peptostreptococcales</taxon>
        <taxon>Anaerovoracaceae</taxon>
        <taxon>Zhenpiania</taxon>
    </lineage>
</organism>
<comment type="caution">
    <text evidence="4">The sequence shown here is derived from an EMBL/GenBank/DDBJ whole genome shotgun (WGS) entry which is preliminary data.</text>
</comment>
<dbReference type="Pfam" id="PF13240">
    <property type="entry name" value="Zn_Ribbon_1"/>
    <property type="match status" value="2"/>
</dbReference>
<keyword evidence="2" id="KW-1133">Transmembrane helix</keyword>
<feature type="transmembrane region" description="Helical" evidence="2">
    <location>
        <begin position="435"/>
        <end position="456"/>
    </location>
</feature>
<feature type="domain" description="Zinc-ribbon" evidence="3">
    <location>
        <begin position="2"/>
        <end position="22"/>
    </location>
</feature>
<feature type="transmembrane region" description="Helical" evidence="2">
    <location>
        <begin position="495"/>
        <end position="516"/>
    </location>
</feature>
<evidence type="ECO:0000313" key="4">
    <source>
        <dbReference type="EMBL" id="MBC6678836.1"/>
    </source>
</evidence>
<feature type="compositionally biased region" description="Basic and acidic residues" evidence="1">
    <location>
        <begin position="220"/>
        <end position="230"/>
    </location>
</feature>
<feature type="compositionally biased region" description="Acidic residues" evidence="1">
    <location>
        <begin position="231"/>
        <end position="247"/>
    </location>
</feature>
<keyword evidence="5" id="KW-1185">Reference proteome</keyword>
<feature type="region of interest" description="Disordered" evidence="1">
    <location>
        <begin position="50"/>
        <end position="69"/>
    </location>
</feature>
<feature type="region of interest" description="Disordered" evidence="1">
    <location>
        <begin position="74"/>
        <end position="285"/>
    </location>
</feature>
<dbReference type="EMBL" id="JACRYT010000002">
    <property type="protein sequence ID" value="MBC6678836.1"/>
    <property type="molecule type" value="Genomic_DNA"/>
</dbReference>
<protein>
    <submittedName>
        <fullName evidence="4">Zinc-ribbon domain-containing protein</fullName>
    </submittedName>
</protein>
<feature type="compositionally biased region" description="Acidic residues" evidence="1">
    <location>
        <begin position="96"/>
        <end position="106"/>
    </location>
</feature>
<evidence type="ECO:0000256" key="2">
    <source>
        <dbReference type="SAM" id="Phobius"/>
    </source>
</evidence>
<feature type="compositionally biased region" description="Acidic residues" evidence="1">
    <location>
        <begin position="148"/>
        <end position="157"/>
    </location>
</feature>
<keyword evidence="2" id="KW-0472">Membrane</keyword>
<reference evidence="4" key="1">
    <citation type="submission" date="2020-08" db="EMBL/GenBank/DDBJ databases">
        <title>Genome public.</title>
        <authorList>
            <person name="Liu C."/>
            <person name="Sun Q."/>
        </authorList>
    </citation>
    <scope>NUCLEOTIDE SEQUENCE</scope>
    <source>
        <strain evidence="4">BX12</strain>
    </source>
</reference>
<feature type="transmembrane region" description="Helical" evidence="2">
    <location>
        <begin position="400"/>
        <end position="423"/>
    </location>
</feature>
<accession>A0A923SPT1</accession>
<feature type="compositionally biased region" description="Basic and acidic residues" evidence="1">
    <location>
        <begin position="158"/>
        <end position="172"/>
    </location>
</feature>
<feature type="transmembrane region" description="Helical" evidence="2">
    <location>
        <begin position="462"/>
        <end position="483"/>
    </location>
</feature>
<feature type="compositionally biased region" description="Basic and acidic residues" evidence="1">
    <location>
        <begin position="74"/>
        <end position="90"/>
    </location>
</feature>
<gene>
    <name evidence="4" type="ORF">H9L42_03220</name>
</gene>
<feature type="domain" description="Zinc-ribbon" evidence="3">
    <location>
        <begin position="292"/>
        <end position="313"/>
    </location>
</feature>
<keyword evidence="2" id="KW-0812">Transmembrane</keyword>
<evidence type="ECO:0000259" key="3">
    <source>
        <dbReference type="Pfam" id="PF13240"/>
    </source>
</evidence>
<feature type="compositionally biased region" description="Basic and acidic residues" evidence="1">
    <location>
        <begin position="50"/>
        <end position="63"/>
    </location>
</feature>